<organism evidence="1">
    <name type="scientific">Ralstonia solanacearum</name>
    <name type="common">Pseudomonas solanacearum</name>
    <dbReference type="NCBI Taxonomy" id="305"/>
    <lineage>
        <taxon>Bacteria</taxon>
        <taxon>Pseudomonadati</taxon>
        <taxon>Pseudomonadota</taxon>
        <taxon>Betaproteobacteria</taxon>
        <taxon>Burkholderiales</taxon>
        <taxon>Burkholderiaceae</taxon>
        <taxon>Ralstonia</taxon>
        <taxon>Ralstonia solanacearum species complex</taxon>
    </lineage>
</organism>
<dbReference type="AlphaFoldDB" id="A0A0S4U6U9"/>
<gene>
    <name evidence="1" type="ORF">PSS4_v1_400043</name>
</gene>
<accession>A0A0S4U6U9</accession>
<sequence>MDVAWFLNRRLDFVQQLYSSSTAPFVERQHKIENEEEPFVQPYAEDGEPAFLAEWQETRDSVDTLGHACLCLLSSALQAYLHTRHKLHGPTLTVDERRTLFRKGWVRGYNQIYTKAHGISFNDGPVSIAILEDIVLTRNSIQHDIEITATKPKHAERKPGAARSFFLDDREVELLDHMDRNVKTWLAPPTVHVDKAKLEASIDAVRRFVSWFDEAIEAKTYGRN</sequence>
<dbReference type="EMBL" id="LN899821">
    <property type="protein sequence ID" value="CUV17944.1"/>
    <property type="molecule type" value="Genomic_DNA"/>
</dbReference>
<name>A0A0S4U6U9_RALSL</name>
<evidence type="ECO:0000313" key="1">
    <source>
        <dbReference type="EMBL" id="CUV17944.1"/>
    </source>
</evidence>
<reference evidence="1" key="1">
    <citation type="submission" date="2015-10" db="EMBL/GenBank/DDBJ databases">
        <authorList>
            <person name="Gilbert D.G."/>
        </authorList>
    </citation>
    <scope>NUCLEOTIDE SEQUENCE</scope>
    <source>
        <strain evidence="1">Phyl III-seqv23</strain>
    </source>
</reference>
<proteinExistence type="predicted"/>
<protein>
    <submittedName>
        <fullName evidence="1">Uncharacterized protein</fullName>
    </submittedName>
</protein>